<evidence type="ECO:0000313" key="2">
    <source>
        <dbReference type="Proteomes" id="UP000312512"/>
    </source>
</evidence>
<dbReference type="InterPro" id="IPR027417">
    <property type="entry name" value="P-loop_NTPase"/>
</dbReference>
<gene>
    <name evidence="1" type="ORF">FH608_046130</name>
</gene>
<evidence type="ECO:0000313" key="1">
    <source>
        <dbReference type="EMBL" id="KAB8186874.1"/>
    </source>
</evidence>
<dbReference type="Gene3D" id="3.40.50.300">
    <property type="entry name" value="P-loop containing nucleotide triphosphate hydrolases"/>
    <property type="match status" value="1"/>
</dbReference>
<reference evidence="1 2" key="1">
    <citation type="submission" date="2019-10" db="EMBL/GenBank/DDBJ databases">
        <title>Nonomuraea sp. nov., isolated from Phyllanthus amarus.</title>
        <authorList>
            <person name="Klykleung N."/>
            <person name="Tanasupawat S."/>
        </authorList>
    </citation>
    <scope>NUCLEOTIDE SEQUENCE [LARGE SCALE GENOMIC DNA]</scope>
    <source>
        <strain evidence="1 2">PA1-10</strain>
    </source>
</reference>
<dbReference type="OrthoDB" id="3197057at2"/>
<dbReference type="EMBL" id="VDLX02000028">
    <property type="protein sequence ID" value="KAB8186874.1"/>
    <property type="molecule type" value="Genomic_DNA"/>
</dbReference>
<dbReference type="AlphaFoldDB" id="A0A5C4V6Q8"/>
<name>A0A5C4V6Q8_9ACTN</name>
<accession>A0A5C4V6Q8</accession>
<protein>
    <submittedName>
        <fullName evidence="1">Uncharacterized protein</fullName>
    </submittedName>
</protein>
<sequence length="552" mass="60942">MAGERSPRPLLVAPAWIEAHCVIPDGFRRGDPFNLYDYQLRYFAAFYLVRGDAVWQPEDPVLGPAFVYRRGLLAGPQKLGKGPHTAAHVCVEGVGPALFAGWAGRDDGYACADFGCGCGWEYPYERGEPMGMPWPTPLIQITAVSEEQTDNIYGALRPMIELGPLADLIPKTGEEFIRLPGGGRVDTVTSSAQSRLGQRVTFVPQDEVGLWTTTNKMTRVADTQYRGLAGMGGRASLTTNAWDPSENSVAQQQFESSAQDIYRQFVQPPGHLSYRNKAERRRIHRIVYGEALKENGGHVDLDSIEAEAADLIERDPAQAERFFGNRIVYGAGHFIDGDVWDGRAEPCEVPDGTAIVLGMDGSDVDDWTGIRAETSDGFQFTPTFGPDRRPTVWDPAAYGGQVPRLEVAAAFDELMTRFNVVRAYIDPPGWTSEIDAWAEKYGDKIVIRWATYRPVQMHAACERLHVDVGKADSSFRHDGCPITAIHVRNTRKAPRPGQRYVLAKASQTQKIDLTVCSVLAHEAYGDATAAGLFTVEKPTENLIYTASSTRRR</sequence>
<organism evidence="1 2">
    <name type="scientific">Nonomuraea phyllanthi</name>
    <dbReference type="NCBI Taxonomy" id="2219224"/>
    <lineage>
        <taxon>Bacteria</taxon>
        <taxon>Bacillati</taxon>
        <taxon>Actinomycetota</taxon>
        <taxon>Actinomycetes</taxon>
        <taxon>Streptosporangiales</taxon>
        <taxon>Streptosporangiaceae</taxon>
        <taxon>Nonomuraea</taxon>
    </lineage>
</organism>
<comment type="caution">
    <text evidence="1">The sequence shown here is derived from an EMBL/GenBank/DDBJ whole genome shotgun (WGS) entry which is preliminary data.</text>
</comment>
<dbReference type="Proteomes" id="UP000312512">
    <property type="component" value="Unassembled WGS sequence"/>
</dbReference>
<proteinExistence type="predicted"/>
<keyword evidence="2" id="KW-1185">Reference proteome</keyword>